<gene>
    <name evidence="7" type="ORF">PoB_007178700</name>
</gene>
<evidence type="ECO:0000256" key="1">
    <source>
        <dbReference type="ARBA" id="ARBA00022723"/>
    </source>
</evidence>
<dbReference type="GO" id="GO:0008270">
    <property type="term" value="F:zinc ion binding"/>
    <property type="evidence" value="ECO:0007669"/>
    <property type="project" value="UniProtKB-KW"/>
</dbReference>
<evidence type="ECO:0000313" key="8">
    <source>
        <dbReference type="Proteomes" id="UP000735302"/>
    </source>
</evidence>
<dbReference type="InterPro" id="IPR006612">
    <property type="entry name" value="THAP_Znf"/>
</dbReference>
<organism evidence="7 8">
    <name type="scientific">Plakobranchus ocellatus</name>
    <dbReference type="NCBI Taxonomy" id="259542"/>
    <lineage>
        <taxon>Eukaryota</taxon>
        <taxon>Metazoa</taxon>
        <taxon>Spiralia</taxon>
        <taxon>Lophotrochozoa</taxon>
        <taxon>Mollusca</taxon>
        <taxon>Gastropoda</taxon>
        <taxon>Heterobranchia</taxon>
        <taxon>Euthyneura</taxon>
        <taxon>Panpulmonata</taxon>
        <taxon>Sacoglossa</taxon>
        <taxon>Placobranchoidea</taxon>
        <taxon>Plakobranchidae</taxon>
        <taxon>Plakobranchus</taxon>
    </lineage>
</organism>
<evidence type="ECO:0000256" key="2">
    <source>
        <dbReference type="ARBA" id="ARBA00022771"/>
    </source>
</evidence>
<accession>A0AAV4DM10</accession>
<sequence length="179" mass="20646">MAAPAKRPSNSGEWCSAINCTNNRSKNSRVSFFRFPEKCETWVINVRRDDLHSKPTEKLCKNNFLFADHFEVSQFMNPALRNILIHCAVPTVFDIPNNPPSVTPRRPPHKKDVCSSVHFISEEPIHTEKSQSAKPVRKLIPKKVTLRKKLHSARQQLCRLKKISENCTLLKSLKFPCWK</sequence>
<evidence type="ECO:0000259" key="6">
    <source>
        <dbReference type="PROSITE" id="PS50950"/>
    </source>
</evidence>
<dbReference type="AlphaFoldDB" id="A0AAV4DM10"/>
<name>A0AAV4DM10_9GAST</name>
<reference evidence="7 8" key="1">
    <citation type="journal article" date="2021" name="Elife">
        <title>Chloroplast acquisition without the gene transfer in kleptoplastic sea slugs, Plakobranchus ocellatus.</title>
        <authorList>
            <person name="Maeda T."/>
            <person name="Takahashi S."/>
            <person name="Yoshida T."/>
            <person name="Shimamura S."/>
            <person name="Takaki Y."/>
            <person name="Nagai Y."/>
            <person name="Toyoda A."/>
            <person name="Suzuki Y."/>
            <person name="Arimoto A."/>
            <person name="Ishii H."/>
            <person name="Satoh N."/>
            <person name="Nishiyama T."/>
            <person name="Hasebe M."/>
            <person name="Maruyama T."/>
            <person name="Minagawa J."/>
            <person name="Obokata J."/>
            <person name="Shigenobu S."/>
        </authorList>
    </citation>
    <scope>NUCLEOTIDE SEQUENCE [LARGE SCALE GENOMIC DNA]</scope>
</reference>
<keyword evidence="2 5" id="KW-0863">Zinc-finger</keyword>
<dbReference type="PANTHER" id="PTHR47696:SF2">
    <property type="entry name" value="PROVISIONAL ORTHOLOG OF THAP DOMAIN CONTAINING 1"/>
    <property type="match status" value="1"/>
</dbReference>
<evidence type="ECO:0000256" key="4">
    <source>
        <dbReference type="ARBA" id="ARBA00023125"/>
    </source>
</evidence>
<protein>
    <submittedName>
        <fullName evidence="7">52 kDa repressor of the inhibitor of the protein kinase</fullName>
    </submittedName>
</protein>
<proteinExistence type="predicted"/>
<keyword evidence="1" id="KW-0479">Metal-binding</keyword>
<dbReference type="Pfam" id="PF05485">
    <property type="entry name" value="THAP"/>
    <property type="match status" value="1"/>
</dbReference>
<dbReference type="EMBL" id="BLXT01008033">
    <property type="protein sequence ID" value="GFO45282.1"/>
    <property type="molecule type" value="Genomic_DNA"/>
</dbReference>
<evidence type="ECO:0000256" key="5">
    <source>
        <dbReference type="PROSITE-ProRule" id="PRU00309"/>
    </source>
</evidence>
<feature type="domain" description="THAP-type" evidence="6">
    <location>
        <begin position="7"/>
        <end position="93"/>
    </location>
</feature>
<comment type="caution">
    <text evidence="7">The sequence shown here is derived from an EMBL/GenBank/DDBJ whole genome shotgun (WGS) entry which is preliminary data.</text>
</comment>
<dbReference type="GO" id="GO:0003677">
    <property type="term" value="F:DNA binding"/>
    <property type="evidence" value="ECO:0007669"/>
    <property type="project" value="UniProtKB-UniRule"/>
</dbReference>
<keyword evidence="8" id="KW-1185">Reference proteome</keyword>
<dbReference type="PANTHER" id="PTHR47696">
    <property type="entry name" value="THAP DOMAIN-CONTAINING PROTEIN 2"/>
    <property type="match status" value="1"/>
</dbReference>
<dbReference type="InterPro" id="IPR026521">
    <property type="entry name" value="THAP2"/>
</dbReference>
<keyword evidence="4 5" id="KW-0238">DNA-binding</keyword>
<dbReference type="PROSITE" id="PS50950">
    <property type="entry name" value="ZF_THAP"/>
    <property type="match status" value="1"/>
</dbReference>
<evidence type="ECO:0000256" key="3">
    <source>
        <dbReference type="ARBA" id="ARBA00022833"/>
    </source>
</evidence>
<keyword evidence="3" id="KW-0862">Zinc</keyword>
<dbReference type="SUPFAM" id="SSF57716">
    <property type="entry name" value="Glucocorticoid receptor-like (DNA-binding domain)"/>
    <property type="match status" value="1"/>
</dbReference>
<dbReference type="SMART" id="SM00980">
    <property type="entry name" value="THAP"/>
    <property type="match status" value="1"/>
</dbReference>
<evidence type="ECO:0000313" key="7">
    <source>
        <dbReference type="EMBL" id="GFO45282.1"/>
    </source>
</evidence>
<dbReference type="Proteomes" id="UP000735302">
    <property type="component" value="Unassembled WGS sequence"/>
</dbReference>